<proteinExistence type="predicted"/>
<organism evidence="1">
    <name type="scientific">marine sediment metagenome</name>
    <dbReference type="NCBI Taxonomy" id="412755"/>
    <lineage>
        <taxon>unclassified sequences</taxon>
        <taxon>metagenomes</taxon>
        <taxon>ecological metagenomes</taxon>
    </lineage>
</organism>
<reference evidence="1" key="1">
    <citation type="journal article" date="2015" name="Nature">
        <title>Complex archaea that bridge the gap between prokaryotes and eukaryotes.</title>
        <authorList>
            <person name="Spang A."/>
            <person name="Saw J.H."/>
            <person name="Jorgensen S.L."/>
            <person name="Zaremba-Niedzwiedzka K."/>
            <person name="Martijn J."/>
            <person name="Lind A.E."/>
            <person name="van Eijk R."/>
            <person name="Schleper C."/>
            <person name="Guy L."/>
            <person name="Ettema T.J."/>
        </authorList>
    </citation>
    <scope>NUCLEOTIDE SEQUENCE</scope>
</reference>
<feature type="non-terminal residue" evidence="1">
    <location>
        <position position="1"/>
    </location>
</feature>
<sequence length="204" mass="23693">EAQFVCYMEAEQKPGYYVVKSRDTGEILKFFSGYKGKYPPAIQGFSELPINMTFDWIMDRINSAELAVREGELPEYQCDEKERRYCRYRYLCFEEEIEKEAVEVTQTDVVAAAELYREGKIFEGMGKERVDQAKEIIHAYAKAQGVDNPFKVGGLSVKYRGQKQRTYIKEDLLKSLVSEELLEKVIGKTKAWDDVYIRVLKSDD</sequence>
<name>A0A0F8YRC7_9ZZZZ</name>
<accession>A0A0F8YRC7</accession>
<dbReference type="EMBL" id="LAZR01051979">
    <property type="protein sequence ID" value="KKK83983.1"/>
    <property type="molecule type" value="Genomic_DNA"/>
</dbReference>
<protein>
    <submittedName>
        <fullName evidence="1">Uncharacterized protein</fullName>
    </submittedName>
</protein>
<gene>
    <name evidence="1" type="ORF">LCGC14_2787910</name>
</gene>
<comment type="caution">
    <text evidence="1">The sequence shown here is derived from an EMBL/GenBank/DDBJ whole genome shotgun (WGS) entry which is preliminary data.</text>
</comment>
<dbReference type="AlphaFoldDB" id="A0A0F8YRC7"/>
<evidence type="ECO:0000313" key="1">
    <source>
        <dbReference type="EMBL" id="KKK83983.1"/>
    </source>
</evidence>